<feature type="transmembrane region" description="Helical" evidence="1">
    <location>
        <begin position="28"/>
        <end position="45"/>
    </location>
</feature>
<organism evidence="2 3">
    <name type="scientific">Actinoallomurus iriomotensis</name>
    <dbReference type="NCBI Taxonomy" id="478107"/>
    <lineage>
        <taxon>Bacteria</taxon>
        <taxon>Bacillati</taxon>
        <taxon>Actinomycetota</taxon>
        <taxon>Actinomycetes</taxon>
        <taxon>Streptosporangiales</taxon>
        <taxon>Thermomonosporaceae</taxon>
        <taxon>Actinoallomurus</taxon>
    </lineage>
</organism>
<evidence type="ECO:0008006" key="4">
    <source>
        <dbReference type="Google" id="ProtNLM"/>
    </source>
</evidence>
<feature type="transmembrane region" description="Helical" evidence="1">
    <location>
        <begin position="51"/>
        <end position="68"/>
    </location>
</feature>
<evidence type="ECO:0000256" key="1">
    <source>
        <dbReference type="SAM" id="Phobius"/>
    </source>
</evidence>
<name>A0A9W6RED7_9ACTN</name>
<dbReference type="AlphaFoldDB" id="A0A9W6RED7"/>
<proteinExistence type="predicted"/>
<accession>A0A9W6RED7</accession>
<keyword evidence="1" id="KW-1133">Transmembrane helix</keyword>
<comment type="caution">
    <text evidence="2">The sequence shown here is derived from an EMBL/GenBank/DDBJ whole genome shotgun (WGS) entry which is preliminary data.</text>
</comment>
<feature type="transmembrane region" description="Helical" evidence="1">
    <location>
        <begin position="217"/>
        <end position="235"/>
    </location>
</feature>
<dbReference type="EMBL" id="BSTJ01000003">
    <property type="protein sequence ID" value="GLY74521.1"/>
    <property type="molecule type" value="Genomic_DNA"/>
</dbReference>
<keyword evidence="1" id="KW-0472">Membrane</keyword>
<sequence length="651" mass="70487">MGADMSRSVLVNLELIGLRAPARRLRPVAAGPFALLSLVVALLPIRPPGLWLAAVIACYALPWLLGLWERRPGRWRLSARGLEHLAADGTVVEAYELSRVEEFAVTADDGVLTIFHRFGATVAGPLAEMGFDLLSFYITARRLGITTHVIDGDRSLFEDDGLPQEDEAPRALGRRAEQRLRDQEAALLAVAHEPRTASRTDTGRLATATTGRRRTTALGVLVTLLSLTMVTRIALESGVAFGGRLMGGLWALVGGVAMMTARRRRLRSAPLSWTIMPSELRIRHATVGEWRVRGGAVAAAVVGPGTAIDPVSGRPAADQTVVTLFGHRLEVLARLPAHGLDAFQLTHALDERGYHVVTPDQAVPRPSEYGLAGLPEIFSRVPGGRLVVDDDGIGWADGAGDVILRMPRDRIGGMELLTVDGHAWLRMYDDEGDEFLAAPLSMLRISRTDLRDAARRVQLPITDAEYDAYVNAAFYGSMTHLETAEPAKEKPKKTLPEARLDVPTRTRALAYAVTATLCELVAVLGSLWLRADLGGFWPALAWSAPSGLVLGLAGAWLYDRNRPQLRVSALGISSVTRLGRTEWSVTRQALGGVGIDEAEAPRLVVWSPAGRVLRRVSFPPDLTELRRACERHGLPWGPPDAGHGAAPPPEL</sequence>
<protein>
    <recommendedName>
        <fullName evidence="4">PH domain-containing protein</fullName>
    </recommendedName>
</protein>
<feature type="transmembrane region" description="Helical" evidence="1">
    <location>
        <begin position="508"/>
        <end position="529"/>
    </location>
</feature>
<feature type="transmembrane region" description="Helical" evidence="1">
    <location>
        <begin position="535"/>
        <end position="558"/>
    </location>
</feature>
<feature type="transmembrane region" description="Helical" evidence="1">
    <location>
        <begin position="241"/>
        <end position="261"/>
    </location>
</feature>
<dbReference type="Proteomes" id="UP001165135">
    <property type="component" value="Unassembled WGS sequence"/>
</dbReference>
<evidence type="ECO:0000313" key="3">
    <source>
        <dbReference type="Proteomes" id="UP001165135"/>
    </source>
</evidence>
<reference evidence="2" key="1">
    <citation type="submission" date="2023-03" db="EMBL/GenBank/DDBJ databases">
        <title>Actinoallomurus iriomotensis NBRC 103681.</title>
        <authorList>
            <person name="Ichikawa N."/>
            <person name="Sato H."/>
            <person name="Tonouchi N."/>
        </authorList>
    </citation>
    <scope>NUCLEOTIDE SEQUENCE</scope>
    <source>
        <strain evidence="2">NBRC 103681</strain>
    </source>
</reference>
<gene>
    <name evidence="2" type="ORF">Airi01_027880</name>
</gene>
<keyword evidence="1" id="KW-0812">Transmembrane</keyword>
<evidence type="ECO:0000313" key="2">
    <source>
        <dbReference type="EMBL" id="GLY74521.1"/>
    </source>
</evidence>